<comment type="caution">
    <text evidence="2">The sequence shown here is derived from an EMBL/GenBank/DDBJ whole genome shotgun (WGS) entry which is preliminary data.</text>
</comment>
<keyword evidence="1" id="KW-0472">Membrane</keyword>
<name>A0AA86QEH7_9EUKA</name>
<proteinExistence type="predicted"/>
<dbReference type="EMBL" id="CATOUU010000865">
    <property type="protein sequence ID" value="CAI9955356.1"/>
    <property type="molecule type" value="Genomic_DNA"/>
</dbReference>
<evidence type="ECO:0000256" key="1">
    <source>
        <dbReference type="SAM" id="Phobius"/>
    </source>
</evidence>
<reference evidence="2" key="1">
    <citation type="submission" date="2023-06" db="EMBL/GenBank/DDBJ databases">
        <authorList>
            <person name="Kurt Z."/>
        </authorList>
    </citation>
    <scope>NUCLEOTIDE SEQUENCE</scope>
</reference>
<dbReference type="EMBL" id="CAXDID020000010">
    <property type="protein sequence ID" value="CAL5979039.1"/>
    <property type="molecule type" value="Genomic_DNA"/>
</dbReference>
<dbReference type="Proteomes" id="UP001642409">
    <property type="component" value="Unassembled WGS sequence"/>
</dbReference>
<keyword evidence="1" id="KW-1133">Transmembrane helix</keyword>
<evidence type="ECO:0000313" key="4">
    <source>
        <dbReference type="Proteomes" id="UP001642409"/>
    </source>
</evidence>
<feature type="transmembrane region" description="Helical" evidence="1">
    <location>
        <begin position="503"/>
        <end position="526"/>
    </location>
</feature>
<accession>A0AA86QEH7</accession>
<dbReference type="AlphaFoldDB" id="A0AA86QEH7"/>
<keyword evidence="4" id="KW-1185">Reference proteome</keyword>
<gene>
    <name evidence="2" type="ORF">HINF_LOCUS43001</name>
    <name evidence="3" type="ORF">HINF_LOCUS5186</name>
</gene>
<organism evidence="2">
    <name type="scientific">Hexamita inflata</name>
    <dbReference type="NCBI Taxonomy" id="28002"/>
    <lineage>
        <taxon>Eukaryota</taxon>
        <taxon>Metamonada</taxon>
        <taxon>Diplomonadida</taxon>
        <taxon>Hexamitidae</taxon>
        <taxon>Hexamitinae</taxon>
        <taxon>Hexamita</taxon>
    </lineage>
</organism>
<evidence type="ECO:0000313" key="3">
    <source>
        <dbReference type="EMBL" id="CAL5979039.1"/>
    </source>
</evidence>
<evidence type="ECO:0000313" key="2">
    <source>
        <dbReference type="EMBL" id="CAI9955356.1"/>
    </source>
</evidence>
<sequence>MLLLPFTLHLNCFDLNSSVIYLRQSRQVIFNAWPSSTLNPDQLQVCTRILNQKQFQIQVQIGSNTFSSDILFTFSPENAVQITLDCENVNQCAYSQVNQFSIAVFSLNFVQNEIIIHSVAGSLRNRIFDHLSCKKNTHTDISLKAGAEQMIAYASPVLECTVRPANEFMTMIPMIGQTMISNTEVNLSAPPFNMPLAAQPTYMKFINVIPFICAARPDKALCIQVAYGLLQNDFVSFHAIMKTKINVRYQGAVQQFDQTIKFMFKKISSAEQEDCFSSSTITFYDKSVRIEAQPGPCVKCSKQYFQQQQVIYNRVFLRITLGINEDHTGTTYSNEFEVSDDLFGASLDRMVTCEMMEDQNACVENMPAAVAQLRQNSSVRLVLALKQDELVVFKAIYAPAIAQPQVQSARVSVSDDQVCVYFQPRSSGQQVEVLVRIASVQLQLFVTTNVNATRYCSRLSARDDAEIRNIVQLKVQLAASVTIGNEVVTDAPVAVLQSERHPFFVWAIAAILVVLAFLSVVGLTICSK</sequence>
<protein>
    <submittedName>
        <fullName evidence="2">Uncharacterized protein</fullName>
    </submittedName>
</protein>
<keyword evidence="1" id="KW-0812">Transmembrane</keyword>
<reference evidence="3 4" key="2">
    <citation type="submission" date="2024-07" db="EMBL/GenBank/DDBJ databases">
        <authorList>
            <person name="Akdeniz Z."/>
        </authorList>
    </citation>
    <scope>NUCLEOTIDE SEQUENCE [LARGE SCALE GENOMIC DNA]</scope>
</reference>